<proteinExistence type="predicted"/>
<accession>F7ZLP7</accession>
<sequence length="78" mass="8472">MVVRLKQQPAGSGLIPRWITLSKRAVLFAAEPLASPLPLAMPCARDVRQPRAGKYLCSDEAFRHVPTGGRPSAQVGMF</sequence>
<organism evidence="1 2">
    <name type="scientific">Roseobacter litoralis (strain ATCC 49566 / DSM 6996 / JCM 21268 / NBRC 15278 / OCh 149)</name>
    <dbReference type="NCBI Taxonomy" id="391595"/>
    <lineage>
        <taxon>Bacteria</taxon>
        <taxon>Pseudomonadati</taxon>
        <taxon>Pseudomonadota</taxon>
        <taxon>Alphaproteobacteria</taxon>
        <taxon>Rhodobacterales</taxon>
        <taxon>Roseobacteraceae</taxon>
        <taxon>Roseobacter</taxon>
    </lineage>
</organism>
<dbReference type="Proteomes" id="UP000001353">
    <property type="component" value="Chromosome"/>
</dbReference>
<dbReference type="AlphaFoldDB" id="F7ZLP7"/>
<dbReference type="HOGENOM" id="CLU_2619808_0_0_5"/>
<evidence type="ECO:0000313" key="1">
    <source>
        <dbReference type="EMBL" id="AEI94098.1"/>
    </source>
</evidence>
<reference evidence="1 2" key="1">
    <citation type="journal article" date="2011" name="BMC Genomics">
        <title>Comparative genome analysis and genome-guided physiological analysis of Roseobacter litoralis.</title>
        <authorList>
            <person name="Kalhoefer D."/>
            <person name="Thole S."/>
            <person name="Voget S."/>
            <person name="Lehmann R."/>
            <person name="Liesegang H."/>
            <person name="Wollher A."/>
            <person name="Daniel R."/>
            <person name="Simon M."/>
            <person name="Brinkhoff T."/>
        </authorList>
    </citation>
    <scope>NUCLEOTIDE SEQUENCE [LARGE SCALE GENOMIC DNA]</scope>
    <source>
        <strain evidence="2">ATCC 49566 / DSM 6996 / JCM 21268 / NBRC 15278 / OCh 149</strain>
    </source>
</reference>
<evidence type="ECO:0000313" key="2">
    <source>
        <dbReference type="Proteomes" id="UP000001353"/>
    </source>
</evidence>
<protein>
    <submittedName>
        <fullName evidence="1">Uncharacterized protein</fullName>
    </submittedName>
</protein>
<dbReference type="KEGG" id="rli:RLO149_c021220"/>
<dbReference type="EMBL" id="CP002623">
    <property type="protein sequence ID" value="AEI94098.1"/>
    <property type="molecule type" value="Genomic_DNA"/>
</dbReference>
<keyword evidence="2" id="KW-1185">Reference proteome</keyword>
<name>F7ZLP7_ROSLO</name>
<gene>
    <name evidence="1" type="ordered locus">RLO149_c021220</name>
</gene>